<organism evidence="1 2">
    <name type="scientific">Demequina sediminis</name>
    <dbReference type="NCBI Taxonomy" id="1930058"/>
    <lineage>
        <taxon>Bacteria</taxon>
        <taxon>Bacillati</taxon>
        <taxon>Actinomycetota</taxon>
        <taxon>Actinomycetes</taxon>
        <taxon>Micrococcales</taxon>
        <taxon>Demequinaceae</taxon>
        <taxon>Demequina</taxon>
    </lineage>
</organism>
<accession>A0ABP9WKZ3</accession>
<reference evidence="1 2" key="1">
    <citation type="submission" date="2024-02" db="EMBL/GenBank/DDBJ databases">
        <title>Lysinimicrobium sediminis NBRC 112286.</title>
        <authorList>
            <person name="Ichikawa N."/>
            <person name="Katano-Makiyama Y."/>
            <person name="Hidaka K."/>
        </authorList>
    </citation>
    <scope>NUCLEOTIDE SEQUENCE [LARGE SCALE GENOMIC DNA]</scope>
    <source>
        <strain evidence="1 2">NBRC 112286</strain>
    </source>
</reference>
<protein>
    <submittedName>
        <fullName evidence="1">Uncharacterized protein</fullName>
    </submittedName>
</protein>
<dbReference type="EMBL" id="BAABRR010000010">
    <property type="protein sequence ID" value="GAA5519480.1"/>
    <property type="molecule type" value="Genomic_DNA"/>
</dbReference>
<comment type="caution">
    <text evidence="1">The sequence shown here is derived from an EMBL/GenBank/DDBJ whole genome shotgun (WGS) entry which is preliminary data.</text>
</comment>
<dbReference type="RefSeq" id="WP_286214227.1">
    <property type="nucleotide sequence ID" value="NZ_AP027736.1"/>
</dbReference>
<evidence type="ECO:0000313" key="2">
    <source>
        <dbReference type="Proteomes" id="UP001426770"/>
    </source>
</evidence>
<keyword evidence="2" id="KW-1185">Reference proteome</keyword>
<gene>
    <name evidence="1" type="ORF">Lsed01_01929</name>
</gene>
<sequence>MTTEHPAPTAWSDPREKIEFSVLLANGRLAPRAFANREEAESWARPEDGEQVVSYNEVCACDM</sequence>
<proteinExistence type="predicted"/>
<dbReference type="Proteomes" id="UP001426770">
    <property type="component" value="Unassembled WGS sequence"/>
</dbReference>
<evidence type="ECO:0000313" key="1">
    <source>
        <dbReference type="EMBL" id="GAA5519480.1"/>
    </source>
</evidence>
<name>A0ABP9WKZ3_9MICO</name>